<sequence>MELQSTMDYLEVEQATSRPSPSKYRNIPDQYHTPDFAEEELTSVPIAGDLETVTSSGFQSYPRSIPSGTVLSRTSSEGDEMTTKGCGGIPVDEKGGMGIIAIGMALGNPVDDRDVFSVQPQVVTTVSAPKDNEAEEQLPNGLVRTKSKKWGLFGRSKSTRVKYSDRSLGQPSLPLAATVTRTISNTVISCETLSDNVQHAPSSPPRKPLERSLTEPAKSRSERRPPVPSLEESLRTLEESPKSSICSAQASKRSPETFGREPFLNVEIPSIQMERYSVMFAGLLDRRATTPLPAHRHNTHRTLQALREDDNNNSSSFSSSNGNGSSQQEIPASIRTRCVDRGLPSPLPLRRDPPQSSSSISRSKTCSAVPRTSRGVLTDLADKHNNEQSPAPHIVRLASGRGRNPRAPLQIHKSEGGRPQLRSKFHIESPKQGTTPTRTRFELSESTEPRPSSCRQTGKNALFGMDNASSVQDHGSKVKVTNYTHTAARALQSSSPIGRGSLSDDEMGEVETEVYQDAVQISIARQVSVSRPQRSTMAPLRMHPVNGAQPVEIKSLTPRLIDSRKKALSKFQNNERVVMRRVGGV</sequence>
<feature type="region of interest" description="Disordered" evidence="1">
    <location>
        <begin position="1"/>
        <end position="30"/>
    </location>
</feature>
<evidence type="ECO:0000256" key="1">
    <source>
        <dbReference type="SAM" id="MobiDB-lite"/>
    </source>
</evidence>
<feature type="compositionally biased region" description="Basic and acidic residues" evidence="1">
    <location>
        <begin position="232"/>
        <end position="241"/>
    </location>
</feature>
<feature type="compositionally biased region" description="Low complexity" evidence="1">
    <location>
        <begin position="312"/>
        <end position="326"/>
    </location>
</feature>
<dbReference type="Proteomes" id="UP000748025">
    <property type="component" value="Unassembled WGS sequence"/>
</dbReference>
<accession>A0A9P7SVW9</accession>
<comment type="caution">
    <text evidence="2">The sequence shown here is derived from an EMBL/GenBank/DDBJ whole genome shotgun (WGS) entry which is preliminary data.</text>
</comment>
<gene>
    <name evidence="2" type="ORF">E4U43_004777</name>
</gene>
<feature type="region of interest" description="Disordered" evidence="1">
    <location>
        <begin position="57"/>
        <end position="89"/>
    </location>
</feature>
<keyword evidence="3" id="KW-1185">Reference proteome</keyword>
<evidence type="ECO:0000313" key="2">
    <source>
        <dbReference type="EMBL" id="KAG5988362.1"/>
    </source>
</evidence>
<feature type="compositionally biased region" description="Polar residues" evidence="1">
    <location>
        <begin position="242"/>
        <end position="252"/>
    </location>
</feature>
<proteinExistence type="predicted"/>
<feature type="compositionally biased region" description="Low complexity" evidence="1">
    <location>
        <begin position="354"/>
        <end position="367"/>
    </location>
</feature>
<name>A0A9P7SVW9_9HYPO</name>
<feature type="region of interest" description="Disordered" evidence="1">
    <location>
        <begin position="426"/>
        <end position="455"/>
    </location>
</feature>
<feature type="region of interest" description="Disordered" evidence="1">
    <location>
        <begin position="306"/>
        <end position="404"/>
    </location>
</feature>
<feature type="compositionally biased region" description="Polar residues" evidence="1">
    <location>
        <begin position="431"/>
        <end position="455"/>
    </location>
</feature>
<feature type="compositionally biased region" description="Polar residues" evidence="1">
    <location>
        <begin position="57"/>
        <end position="75"/>
    </location>
</feature>
<reference evidence="2" key="1">
    <citation type="journal article" date="2020" name="bioRxiv">
        <title>Whole genome comparisons of ergot fungi reveals the divergence and evolution of species within the genus Claviceps are the result of varying mechanisms driving genome evolution and host range expansion.</title>
        <authorList>
            <person name="Wyka S.A."/>
            <person name="Mondo S.J."/>
            <person name="Liu M."/>
            <person name="Dettman J."/>
            <person name="Nalam V."/>
            <person name="Broders K.D."/>
        </authorList>
    </citation>
    <scope>NUCLEOTIDE SEQUENCE</scope>
    <source>
        <strain evidence="2">CCC 602</strain>
    </source>
</reference>
<dbReference type="EMBL" id="SRPW01003100">
    <property type="protein sequence ID" value="KAG5988362.1"/>
    <property type="molecule type" value="Genomic_DNA"/>
</dbReference>
<organism evidence="2 3">
    <name type="scientific">Claviceps pusilla</name>
    <dbReference type="NCBI Taxonomy" id="123648"/>
    <lineage>
        <taxon>Eukaryota</taxon>
        <taxon>Fungi</taxon>
        <taxon>Dikarya</taxon>
        <taxon>Ascomycota</taxon>
        <taxon>Pezizomycotina</taxon>
        <taxon>Sordariomycetes</taxon>
        <taxon>Hypocreomycetidae</taxon>
        <taxon>Hypocreales</taxon>
        <taxon>Clavicipitaceae</taxon>
        <taxon>Claviceps</taxon>
    </lineage>
</organism>
<feature type="region of interest" description="Disordered" evidence="1">
    <location>
        <begin position="194"/>
        <end position="256"/>
    </location>
</feature>
<dbReference type="OrthoDB" id="5404004at2759"/>
<protein>
    <submittedName>
        <fullName evidence="2">Uncharacterized protein</fullName>
    </submittedName>
</protein>
<evidence type="ECO:0000313" key="3">
    <source>
        <dbReference type="Proteomes" id="UP000748025"/>
    </source>
</evidence>
<dbReference type="AlphaFoldDB" id="A0A9P7SVW9"/>
<feature type="compositionally biased region" description="Basic and acidic residues" evidence="1">
    <location>
        <begin position="207"/>
        <end position="225"/>
    </location>
</feature>